<evidence type="ECO:0000259" key="1">
    <source>
        <dbReference type="Pfam" id="PF09951"/>
    </source>
</evidence>
<feature type="domain" description="Immunity protein Imm33" evidence="1">
    <location>
        <begin position="23"/>
        <end position="108"/>
    </location>
</feature>
<dbReference type="Proteomes" id="UP000239388">
    <property type="component" value="Unassembled WGS sequence"/>
</dbReference>
<proteinExistence type="predicted"/>
<dbReference type="PANTHER" id="PTHR38743">
    <property type="entry name" value="SIMILAR TO GLYOXYLASE I FAMILY PROTEIN"/>
    <property type="match status" value="1"/>
</dbReference>
<dbReference type="Pfam" id="PF09951">
    <property type="entry name" value="Imm33"/>
    <property type="match status" value="1"/>
</dbReference>
<dbReference type="AlphaFoldDB" id="A0A2S8FDG8"/>
<protein>
    <submittedName>
        <fullName evidence="2">DUF2185 domain-containing protein</fullName>
    </submittedName>
</protein>
<dbReference type="PANTHER" id="PTHR38743:SF2">
    <property type="entry name" value="DUF2185 DOMAIN-CONTAINING PROTEIN"/>
    <property type="match status" value="1"/>
</dbReference>
<accession>A0A2S8FDG8</accession>
<name>A0A2S8FDG8_9BACT</name>
<dbReference type="RefSeq" id="WP_105357375.1">
    <property type="nucleotide sequence ID" value="NZ_PUIB01000021.1"/>
</dbReference>
<sequence length="261" mass="29007">MTAKKFRLEADQIESLVEGLGGCIATDRITVEGSTVGYMYREPPSNPDDSGWRFFAGDETDDYVNDADNLEIYDVNTIANYDRDVLPLLSSPIGSAFAREGDEGQLIAVDSPFDPDELLHPEFPILEAGPFSLTDRWSLQLPLRFNQRLEEDGQMVLWRPGVTIYASVWGIPEDGDSSFATLREVTRDRDPGAFDYVDQEVGNLLRIGYRLIEDHDGAEVHSLYCFVADADGYVHLAIYLDNPGDVEMAQTLWKGIASAAA</sequence>
<dbReference type="OrthoDB" id="4827574at2"/>
<dbReference type="InterPro" id="IPR018689">
    <property type="entry name" value="Imm33_dom"/>
</dbReference>
<evidence type="ECO:0000313" key="3">
    <source>
        <dbReference type="Proteomes" id="UP000239388"/>
    </source>
</evidence>
<reference evidence="2 3" key="1">
    <citation type="submission" date="2018-02" db="EMBL/GenBank/DDBJ databases">
        <title>Comparative genomes isolates from brazilian mangrove.</title>
        <authorList>
            <person name="Araujo J.E."/>
            <person name="Taketani R.G."/>
            <person name="Silva M.C.P."/>
            <person name="Loureco M.V."/>
            <person name="Andreote F.D."/>
        </authorList>
    </citation>
    <scope>NUCLEOTIDE SEQUENCE [LARGE SCALE GENOMIC DNA]</scope>
    <source>
        <strain evidence="2 3">NAP PRIS-MGV</strain>
    </source>
</reference>
<comment type="caution">
    <text evidence="2">The sequence shown here is derived from an EMBL/GenBank/DDBJ whole genome shotgun (WGS) entry which is preliminary data.</text>
</comment>
<gene>
    <name evidence="2" type="ORF">C5Y98_21735</name>
</gene>
<evidence type="ECO:0000313" key="2">
    <source>
        <dbReference type="EMBL" id="PQO30172.1"/>
    </source>
</evidence>
<dbReference type="EMBL" id="PUIB01000021">
    <property type="protein sequence ID" value="PQO30172.1"/>
    <property type="molecule type" value="Genomic_DNA"/>
</dbReference>
<organism evidence="2 3">
    <name type="scientific">Blastopirellula marina</name>
    <dbReference type="NCBI Taxonomy" id="124"/>
    <lineage>
        <taxon>Bacteria</taxon>
        <taxon>Pseudomonadati</taxon>
        <taxon>Planctomycetota</taxon>
        <taxon>Planctomycetia</taxon>
        <taxon>Pirellulales</taxon>
        <taxon>Pirellulaceae</taxon>
        <taxon>Blastopirellula</taxon>
    </lineage>
</organism>